<evidence type="ECO:0000256" key="4">
    <source>
        <dbReference type="SAM" id="Phobius"/>
    </source>
</evidence>
<sequence length="150" mass="15622">MLPSMQRGFTLIELMIVVAIIGILAAIAIPAYQNYTMRAQVSEGIVLATGLKTANWDYYAQHGAFAPSNASAGLAQPNQINGNYVQSVSTVNGLITITYGKNANRQLQNKVLYLSGAASGGALQWTCTTAPGGVAAANGVPAAYLPTSCR</sequence>
<proteinExistence type="inferred from homology"/>
<keyword evidence="4" id="KW-0812">Transmembrane</keyword>
<gene>
    <name evidence="5" type="ORF">Ga0061069_103331</name>
</gene>
<dbReference type="PANTHER" id="PTHR30093">
    <property type="entry name" value="GENERAL SECRETION PATHWAY PROTEIN G"/>
    <property type="match status" value="1"/>
</dbReference>
<dbReference type="GO" id="GO:0009289">
    <property type="term" value="C:pilus"/>
    <property type="evidence" value="ECO:0007669"/>
    <property type="project" value="InterPro"/>
</dbReference>
<dbReference type="Pfam" id="PF07963">
    <property type="entry name" value="N_methyl"/>
    <property type="match status" value="1"/>
</dbReference>
<feature type="transmembrane region" description="Helical" evidence="4">
    <location>
        <begin position="12"/>
        <end position="32"/>
    </location>
</feature>
<dbReference type="AlphaFoldDB" id="A0A0K6HYK4"/>
<dbReference type="Pfam" id="PF00114">
    <property type="entry name" value="Pilin"/>
    <property type="match status" value="1"/>
</dbReference>
<reference evidence="6" key="1">
    <citation type="submission" date="2015-08" db="EMBL/GenBank/DDBJ databases">
        <authorList>
            <person name="Varghese N."/>
        </authorList>
    </citation>
    <scope>NUCLEOTIDE SEQUENCE [LARGE SCALE GENOMIC DNA]</scope>
    <source>
        <strain evidence="6">DSM 18181</strain>
    </source>
</reference>
<name>A0A0K6HYK4_9BURK</name>
<evidence type="ECO:0000313" key="5">
    <source>
        <dbReference type="EMBL" id="CUA95965.1"/>
    </source>
</evidence>
<dbReference type="InterPro" id="IPR045584">
    <property type="entry name" value="Pilin-like"/>
</dbReference>
<organism evidence="5 6">
    <name type="scientific">Thiomonas bhubaneswarensis</name>
    <dbReference type="NCBI Taxonomy" id="339866"/>
    <lineage>
        <taxon>Bacteria</taxon>
        <taxon>Pseudomonadati</taxon>
        <taxon>Pseudomonadota</taxon>
        <taxon>Betaproteobacteria</taxon>
        <taxon>Burkholderiales</taxon>
        <taxon>Thiomonas</taxon>
    </lineage>
</organism>
<keyword evidence="4" id="KW-0472">Membrane</keyword>
<accession>A0A0K6HYK4</accession>
<keyword evidence="4" id="KW-1133">Transmembrane helix</keyword>
<dbReference type="NCBIfam" id="TIGR02532">
    <property type="entry name" value="IV_pilin_GFxxxE"/>
    <property type="match status" value="1"/>
</dbReference>
<dbReference type="PANTHER" id="PTHR30093:SF34">
    <property type="entry name" value="PREPILIN PEPTIDASE-DEPENDENT PROTEIN D"/>
    <property type="match status" value="1"/>
</dbReference>
<dbReference type="STRING" id="339866.GCA_001418255_01210"/>
<keyword evidence="6" id="KW-1185">Reference proteome</keyword>
<dbReference type="Gene3D" id="3.30.700.10">
    <property type="entry name" value="Glycoprotein, Type 4 Pilin"/>
    <property type="match status" value="1"/>
</dbReference>
<protein>
    <submittedName>
        <fullName evidence="5">Prepilin-type N-terminal cleavage/methylation domain</fullName>
    </submittedName>
</protein>
<keyword evidence="3" id="KW-0281">Fimbrium</keyword>
<evidence type="ECO:0000256" key="2">
    <source>
        <dbReference type="ARBA" id="ARBA00022481"/>
    </source>
</evidence>
<evidence type="ECO:0000313" key="6">
    <source>
        <dbReference type="Proteomes" id="UP000183649"/>
    </source>
</evidence>
<dbReference type="EMBL" id="CYHF01000003">
    <property type="protein sequence ID" value="CUA95965.1"/>
    <property type="molecule type" value="Genomic_DNA"/>
</dbReference>
<dbReference type="OrthoDB" id="8607132at2"/>
<dbReference type="InterPro" id="IPR012902">
    <property type="entry name" value="N_methyl_site"/>
</dbReference>
<keyword evidence="2" id="KW-0488">Methylation</keyword>
<dbReference type="SUPFAM" id="SSF54523">
    <property type="entry name" value="Pili subunits"/>
    <property type="match status" value="1"/>
</dbReference>
<dbReference type="GO" id="GO:0007155">
    <property type="term" value="P:cell adhesion"/>
    <property type="evidence" value="ECO:0007669"/>
    <property type="project" value="InterPro"/>
</dbReference>
<evidence type="ECO:0000256" key="3">
    <source>
        <dbReference type="RuleBase" id="RU000389"/>
    </source>
</evidence>
<dbReference type="RefSeq" id="WP_055450105.1">
    <property type="nucleotide sequence ID" value="NZ_CYHF01000003.1"/>
</dbReference>
<dbReference type="InterPro" id="IPR001082">
    <property type="entry name" value="Pilin"/>
</dbReference>
<comment type="similarity">
    <text evidence="1 3">Belongs to the N-Me-Phe pilin family.</text>
</comment>
<dbReference type="PROSITE" id="PS00409">
    <property type="entry name" value="PROKAR_NTER_METHYL"/>
    <property type="match status" value="1"/>
</dbReference>
<evidence type="ECO:0000256" key="1">
    <source>
        <dbReference type="ARBA" id="ARBA00005233"/>
    </source>
</evidence>
<dbReference type="Proteomes" id="UP000183649">
    <property type="component" value="Unassembled WGS sequence"/>
</dbReference>